<feature type="domain" description="WSC" evidence="1">
    <location>
        <begin position="16"/>
        <end position="118"/>
    </location>
</feature>
<dbReference type="EMBL" id="JYNV01000143">
    <property type="protein sequence ID" value="KZM25033.1"/>
    <property type="molecule type" value="Genomic_DNA"/>
</dbReference>
<evidence type="ECO:0000259" key="1">
    <source>
        <dbReference type="PROSITE" id="PS51212"/>
    </source>
</evidence>
<evidence type="ECO:0000313" key="3">
    <source>
        <dbReference type="Proteomes" id="UP000076837"/>
    </source>
</evidence>
<dbReference type="AlphaFoldDB" id="A0A163GVG1"/>
<evidence type="ECO:0000313" key="2">
    <source>
        <dbReference type="EMBL" id="KZM25033.1"/>
    </source>
</evidence>
<keyword evidence="3" id="KW-1185">Reference proteome</keyword>
<name>A0A163GVG1_DIDRA</name>
<protein>
    <recommendedName>
        <fullName evidence="1">WSC domain-containing protein</fullName>
    </recommendedName>
</protein>
<dbReference type="PROSITE" id="PS51212">
    <property type="entry name" value="WSC"/>
    <property type="match status" value="1"/>
</dbReference>
<comment type="caution">
    <text evidence="2">The sequence shown here is derived from an EMBL/GenBank/DDBJ whole genome shotgun (WGS) entry which is preliminary data.</text>
</comment>
<dbReference type="SMART" id="SM00321">
    <property type="entry name" value="WSC"/>
    <property type="match status" value="1"/>
</dbReference>
<dbReference type="Proteomes" id="UP000076837">
    <property type="component" value="Unassembled WGS sequence"/>
</dbReference>
<dbReference type="Pfam" id="PF01822">
    <property type="entry name" value="WSC"/>
    <property type="match status" value="1"/>
</dbReference>
<accession>A0A163GVG1</accession>
<dbReference type="STRING" id="5454.A0A163GVG1"/>
<organism evidence="2 3">
    <name type="scientific">Didymella rabiei</name>
    <name type="common">Chickpea ascochyta blight fungus</name>
    <name type="synonym">Mycosphaerella rabiei</name>
    <dbReference type="NCBI Taxonomy" id="5454"/>
    <lineage>
        <taxon>Eukaryota</taxon>
        <taxon>Fungi</taxon>
        <taxon>Dikarya</taxon>
        <taxon>Ascomycota</taxon>
        <taxon>Pezizomycotina</taxon>
        <taxon>Dothideomycetes</taxon>
        <taxon>Pleosporomycetidae</taxon>
        <taxon>Pleosporales</taxon>
        <taxon>Pleosporineae</taxon>
        <taxon>Didymellaceae</taxon>
        <taxon>Ascochyta</taxon>
    </lineage>
</organism>
<gene>
    <name evidence="2" type="ORF">ST47_g3821</name>
</gene>
<proteinExistence type="predicted"/>
<reference evidence="2 3" key="1">
    <citation type="journal article" date="2016" name="Sci. Rep.">
        <title>Draft genome sequencing and secretome analysis of fungal phytopathogen Ascochyta rabiei provides insight into the necrotrophic effector repertoire.</title>
        <authorList>
            <person name="Verma S."/>
            <person name="Gazara R.K."/>
            <person name="Nizam S."/>
            <person name="Parween S."/>
            <person name="Chattopadhyay D."/>
            <person name="Verma P.K."/>
        </authorList>
    </citation>
    <scope>NUCLEOTIDE SEQUENCE [LARGE SCALE GENOMIC DNA]</scope>
    <source>
        <strain evidence="2 3">ArDII</strain>
    </source>
</reference>
<dbReference type="InterPro" id="IPR002889">
    <property type="entry name" value="WSC_carb-bd"/>
</dbReference>
<sequence length="830" mass="84051">MARAIAVTPNNSSVAGFTYSGCYSDADSSSLGLLSTTLQNLLNGPSYTSATGMTWAACASYCTGYQYAGIKAGSTCRCGNSFALSPNLNADILCQTPCTGNGLQSCGASNRSTVFRSSSYGSTPSVSSAEPVLSLLAVSPPSSTLTRILPTLALTTSSATRAPASSILASTLPLFAIAQVPSVNQVVPAAATSVSSGAALSLVPASSIPPAVPILALTMIGEPLAFLPSSSTSSAVPLPPSTLVGAALGITVPGSLATTSGQPLAATLVGPALAFTATALLDPILKQTSTTRPLVPSLAPVLSLLAPVSSTTTSVQTSASVAIVLPSQSAIVPPQVQIPQPILPFVPSLVLQSPTAAGVAPLNVPVIASSTSIQLAATSQTLSTPLVPLAPLLSALFPPIPTLIQTPPVLVVPTLPLIPSSPVPLVTLPTSLVPILPTTLATLVSSSSLGVLPVATPVNEPFQIFNFLGDAAAAPPVGIPSLAAILPPVKPAPVGLSQPSLALPPGLLPTPVPPLPSLVATTANAPALELPSLDSPIEAGTPWWVVTQFLEPHGLPGPTILAPPPPLPTLQPSPFIVEPQNAFGAFSFDEPTTQSTVPAIVDEPQNAFDAFSFDEPTVPDVASNLDAIPSQTTAPAIVDEPQNAFGAFSFDEPTVPDAASNLDAIPSQTTAPAIVDEPQNAFGAFSFDEPTVPDAASNLDAIPSQTTAPAIVDEPQNAFGAFSFDEPPVSGVVSDANPAPIDFTASAIIESGTVVDKVFFWTFYSTGLVQVDGNFLSPFTGPLQGLLPDGTRIGLDSAGLYIGSEHRVPYPAEYSSIIAGQALPSPQLFL</sequence>